<comment type="similarity">
    <text evidence="7">Belongs to the CENP-W/WIP1 family.</text>
</comment>
<evidence type="ECO:0000256" key="6">
    <source>
        <dbReference type="ARBA" id="ARBA00023328"/>
    </source>
</evidence>
<dbReference type="GO" id="GO:0007059">
    <property type="term" value="P:chromosome segregation"/>
    <property type="evidence" value="ECO:0007669"/>
    <property type="project" value="TreeGrafter"/>
</dbReference>
<comment type="subcellular location">
    <subcellularLocation>
        <location evidence="2">Chromosome</location>
        <location evidence="2">Centromere</location>
        <location evidence="2">Kinetochore</location>
    </subcellularLocation>
    <subcellularLocation>
        <location evidence="1">Nucleus</location>
    </subcellularLocation>
</comment>
<dbReference type="Proteomes" id="UP000267821">
    <property type="component" value="Unassembled WGS sequence"/>
</dbReference>
<evidence type="ECO:0000256" key="5">
    <source>
        <dbReference type="ARBA" id="ARBA00023242"/>
    </source>
</evidence>
<dbReference type="GO" id="GO:0046982">
    <property type="term" value="F:protein heterodimerization activity"/>
    <property type="evidence" value="ECO:0007669"/>
    <property type="project" value="InterPro"/>
</dbReference>
<dbReference type="InterPro" id="IPR052484">
    <property type="entry name" value="CENP-W/WIP1"/>
</dbReference>
<dbReference type="PANTHER" id="PTHR34832:SF1">
    <property type="entry name" value="CENTROMERE PROTEIN W"/>
    <property type="match status" value="1"/>
</dbReference>
<protein>
    <recommendedName>
        <fullName evidence="10">Transcription factor CBF/NF-Y/archaeal histone domain-containing protein</fullName>
    </recommendedName>
</protein>
<evidence type="ECO:0000256" key="3">
    <source>
        <dbReference type="ARBA" id="ARBA00022454"/>
    </source>
</evidence>
<gene>
    <name evidence="8" type="ORF">L211DRAFT_704372</name>
</gene>
<name>A0A3N4LTL3_9PEZI</name>
<keyword evidence="5" id="KW-0539">Nucleus</keyword>
<evidence type="ECO:0000313" key="8">
    <source>
        <dbReference type="EMBL" id="RPB26264.1"/>
    </source>
</evidence>
<dbReference type="CDD" id="cd13732">
    <property type="entry name" value="HFD_CENP-W"/>
    <property type="match status" value="1"/>
</dbReference>
<evidence type="ECO:0008006" key="10">
    <source>
        <dbReference type="Google" id="ProtNLM"/>
    </source>
</evidence>
<dbReference type="EMBL" id="ML121535">
    <property type="protein sequence ID" value="RPB26264.1"/>
    <property type="molecule type" value="Genomic_DNA"/>
</dbReference>
<accession>A0A3N4LTL3</accession>
<dbReference type="AlphaFoldDB" id="A0A3N4LTL3"/>
<dbReference type="GO" id="GO:0000776">
    <property type="term" value="C:kinetochore"/>
    <property type="evidence" value="ECO:0007669"/>
    <property type="project" value="UniProtKB-KW"/>
</dbReference>
<dbReference type="Gene3D" id="1.10.20.10">
    <property type="entry name" value="Histone, subunit A"/>
    <property type="match status" value="1"/>
</dbReference>
<keyword evidence="3" id="KW-0158">Chromosome</keyword>
<organism evidence="8 9">
    <name type="scientific">Terfezia boudieri ATCC MYA-4762</name>
    <dbReference type="NCBI Taxonomy" id="1051890"/>
    <lineage>
        <taxon>Eukaryota</taxon>
        <taxon>Fungi</taxon>
        <taxon>Dikarya</taxon>
        <taxon>Ascomycota</taxon>
        <taxon>Pezizomycotina</taxon>
        <taxon>Pezizomycetes</taxon>
        <taxon>Pezizales</taxon>
        <taxon>Pezizaceae</taxon>
        <taxon>Terfezia</taxon>
    </lineage>
</organism>
<sequence length="180" mass="21070">MVFFIVEVFRECGAVALGAEPVYCVLKDNVRTTTSTAIMPTVNTKLYPRSVVKRIVKAHTKRNTSKNLDILLYLDYVLFLQKLMNEAGIEAKQAKEKAIVARHIRKVQTHVLQEFNTKRYSSHLDIKLFFYSNNKKFRNRCFFSKLCLVNFTLVLVMEEISQLLLINTLFLPYFRYFCSH</sequence>
<evidence type="ECO:0000256" key="1">
    <source>
        <dbReference type="ARBA" id="ARBA00004123"/>
    </source>
</evidence>
<dbReference type="STRING" id="1051890.A0A3N4LTL3"/>
<evidence type="ECO:0000313" key="9">
    <source>
        <dbReference type="Proteomes" id="UP000267821"/>
    </source>
</evidence>
<evidence type="ECO:0000256" key="7">
    <source>
        <dbReference type="ARBA" id="ARBA00038432"/>
    </source>
</evidence>
<dbReference type="PANTHER" id="PTHR34832">
    <property type="entry name" value="CENTROMERE PROTEIN W"/>
    <property type="match status" value="1"/>
</dbReference>
<keyword evidence="6" id="KW-0137">Centromere</keyword>
<dbReference type="GO" id="GO:0000278">
    <property type="term" value="P:mitotic cell cycle"/>
    <property type="evidence" value="ECO:0007669"/>
    <property type="project" value="TreeGrafter"/>
</dbReference>
<dbReference type="FunFam" id="1.10.20.10:FF:000075">
    <property type="entry name" value="WGS project CABT00000000 data, contig 2.56"/>
    <property type="match status" value="1"/>
</dbReference>
<dbReference type="SUPFAM" id="SSF47113">
    <property type="entry name" value="Histone-fold"/>
    <property type="match status" value="1"/>
</dbReference>
<keyword evidence="4" id="KW-0995">Kinetochore</keyword>
<dbReference type="InterPro" id="IPR009072">
    <property type="entry name" value="Histone-fold"/>
</dbReference>
<dbReference type="OrthoDB" id="2543597at2759"/>
<evidence type="ECO:0000256" key="4">
    <source>
        <dbReference type="ARBA" id="ARBA00022838"/>
    </source>
</evidence>
<keyword evidence="9" id="KW-1185">Reference proteome</keyword>
<reference evidence="8 9" key="1">
    <citation type="journal article" date="2018" name="Nat. Ecol. Evol.">
        <title>Pezizomycetes genomes reveal the molecular basis of ectomycorrhizal truffle lifestyle.</title>
        <authorList>
            <person name="Murat C."/>
            <person name="Payen T."/>
            <person name="Noel B."/>
            <person name="Kuo A."/>
            <person name="Morin E."/>
            <person name="Chen J."/>
            <person name="Kohler A."/>
            <person name="Krizsan K."/>
            <person name="Balestrini R."/>
            <person name="Da Silva C."/>
            <person name="Montanini B."/>
            <person name="Hainaut M."/>
            <person name="Levati E."/>
            <person name="Barry K.W."/>
            <person name="Belfiori B."/>
            <person name="Cichocki N."/>
            <person name="Clum A."/>
            <person name="Dockter R.B."/>
            <person name="Fauchery L."/>
            <person name="Guy J."/>
            <person name="Iotti M."/>
            <person name="Le Tacon F."/>
            <person name="Lindquist E.A."/>
            <person name="Lipzen A."/>
            <person name="Malagnac F."/>
            <person name="Mello A."/>
            <person name="Molinier V."/>
            <person name="Miyauchi S."/>
            <person name="Poulain J."/>
            <person name="Riccioni C."/>
            <person name="Rubini A."/>
            <person name="Sitrit Y."/>
            <person name="Splivallo R."/>
            <person name="Traeger S."/>
            <person name="Wang M."/>
            <person name="Zifcakova L."/>
            <person name="Wipf D."/>
            <person name="Zambonelli A."/>
            <person name="Paolocci F."/>
            <person name="Nowrousian M."/>
            <person name="Ottonello S."/>
            <person name="Baldrian P."/>
            <person name="Spatafora J.W."/>
            <person name="Henrissat B."/>
            <person name="Nagy L.G."/>
            <person name="Aury J.M."/>
            <person name="Wincker P."/>
            <person name="Grigoriev I.V."/>
            <person name="Bonfante P."/>
            <person name="Martin F.M."/>
        </authorList>
    </citation>
    <scope>NUCLEOTIDE SEQUENCE [LARGE SCALE GENOMIC DNA]</scope>
    <source>
        <strain evidence="8 9">ATCC MYA-4762</strain>
    </source>
</reference>
<proteinExistence type="inferred from homology"/>
<dbReference type="GO" id="GO:0051382">
    <property type="term" value="P:kinetochore assembly"/>
    <property type="evidence" value="ECO:0007669"/>
    <property type="project" value="TreeGrafter"/>
</dbReference>
<evidence type="ECO:0000256" key="2">
    <source>
        <dbReference type="ARBA" id="ARBA00004629"/>
    </source>
</evidence>
<dbReference type="InParanoid" id="A0A3N4LTL3"/>
<dbReference type="GO" id="GO:0005654">
    <property type="term" value="C:nucleoplasm"/>
    <property type="evidence" value="ECO:0007669"/>
    <property type="project" value="TreeGrafter"/>
</dbReference>